<gene>
    <name evidence="4" type="ORF">J2S57_005485</name>
</gene>
<protein>
    <submittedName>
        <fullName evidence="4">AcrR family transcriptional regulator</fullName>
    </submittedName>
</protein>
<dbReference type="InterPro" id="IPR036271">
    <property type="entry name" value="Tet_transcr_reg_TetR-rel_C_sf"/>
</dbReference>
<comment type="caution">
    <text evidence="4">The sequence shown here is derived from an EMBL/GenBank/DDBJ whole genome shotgun (WGS) entry which is preliminary data.</text>
</comment>
<dbReference type="EMBL" id="JAUSQZ010000001">
    <property type="protein sequence ID" value="MDP9829736.1"/>
    <property type="molecule type" value="Genomic_DNA"/>
</dbReference>
<dbReference type="InterPro" id="IPR009057">
    <property type="entry name" value="Homeodomain-like_sf"/>
</dbReference>
<dbReference type="PRINTS" id="PR00455">
    <property type="entry name" value="HTHTETR"/>
</dbReference>
<dbReference type="InterPro" id="IPR050109">
    <property type="entry name" value="HTH-type_TetR-like_transc_reg"/>
</dbReference>
<organism evidence="4 5">
    <name type="scientific">Kineosporia succinea</name>
    <dbReference type="NCBI Taxonomy" id="84632"/>
    <lineage>
        <taxon>Bacteria</taxon>
        <taxon>Bacillati</taxon>
        <taxon>Actinomycetota</taxon>
        <taxon>Actinomycetes</taxon>
        <taxon>Kineosporiales</taxon>
        <taxon>Kineosporiaceae</taxon>
        <taxon>Kineosporia</taxon>
    </lineage>
</organism>
<proteinExistence type="predicted"/>
<dbReference type="Gene3D" id="1.10.357.10">
    <property type="entry name" value="Tetracycline Repressor, domain 2"/>
    <property type="match status" value="1"/>
</dbReference>
<evidence type="ECO:0000313" key="4">
    <source>
        <dbReference type="EMBL" id="MDP9829736.1"/>
    </source>
</evidence>
<dbReference type="Gene3D" id="1.10.10.60">
    <property type="entry name" value="Homeodomain-like"/>
    <property type="match status" value="1"/>
</dbReference>
<evidence type="ECO:0000313" key="5">
    <source>
        <dbReference type="Proteomes" id="UP001235712"/>
    </source>
</evidence>
<keyword evidence="5" id="KW-1185">Reference proteome</keyword>
<dbReference type="InterPro" id="IPR041678">
    <property type="entry name" value="TetR_C_16"/>
</dbReference>
<name>A0ABT9PAL8_9ACTN</name>
<reference evidence="4 5" key="1">
    <citation type="submission" date="2023-07" db="EMBL/GenBank/DDBJ databases">
        <title>Sequencing the genomes of 1000 actinobacteria strains.</title>
        <authorList>
            <person name="Klenk H.-P."/>
        </authorList>
    </citation>
    <scope>NUCLEOTIDE SEQUENCE [LARGE SCALE GENOMIC DNA]</scope>
    <source>
        <strain evidence="4 5">DSM 44388</strain>
    </source>
</reference>
<evidence type="ECO:0000256" key="2">
    <source>
        <dbReference type="PROSITE-ProRule" id="PRU00335"/>
    </source>
</evidence>
<feature type="domain" description="HTH tetR-type" evidence="3">
    <location>
        <begin position="9"/>
        <end position="69"/>
    </location>
</feature>
<dbReference type="SUPFAM" id="SSF48498">
    <property type="entry name" value="Tetracyclin repressor-like, C-terminal domain"/>
    <property type="match status" value="1"/>
</dbReference>
<dbReference type="RefSeq" id="WP_307248196.1">
    <property type="nucleotide sequence ID" value="NZ_JAUSQZ010000001.1"/>
</dbReference>
<evidence type="ECO:0000259" key="3">
    <source>
        <dbReference type="PROSITE" id="PS50977"/>
    </source>
</evidence>
<sequence>MASRSVDPEATRAAILTAARTQFGENGFDRTTIRSVAGAAGVDPALVMHYFRNKHGLFTAAAQLRIQIPDLSGVEPEEAAGVLVPLFASLWGPDGPLLPLLRAAASNTAAAETLRDVFLDHVRPGLSPLAKDRPEQRISLIGAHLVGIAVARHIIGIPALADLTDDELIGWLTPVFAHYLAGPLPGEAL</sequence>
<feature type="DNA-binding region" description="H-T-H motif" evidence="2">
    <location>
        <begin position="32"/>
        <end position="51"/>
    </location>
</feature>
<dbReference type="Proteomes" id="UP001235712">
    <property type="component" value="Unassembled WGS sequence"/>
</dbReference>
<evidence type="ECO:0000256" key="1">
    <source>
        <dbReference type="ARBA" id="ARBA00023125"/>
    </source>
</evidence>
<dbReference type="Pfam" id="PF17920">
    <property type="entry name" value="TetR_C_16"/>
    <property type="match status" value="1"/>
</dbReference>
<dbReference type="SUPFAM" id="SSF46689">
    <property type="entry name" value="Homeodomain-like"/>
    <property type="match status" value="1"/>
</dbReference>
<dbReference type="PANTHER" id="PTHR30055:SF235">
    <property type="entry name" value="TRANSCRIPTIONAL REGULATORY PROTEIN"/>
    <property type="match status" value="1"/>
</dbReference>
<dbReference type="PANTHER" id="PTHR30055">
    <property type="entry name" value="HTH-TYPE TRANSCRIPTIONAL REGULATOR RUTR"/>
    <property type="match status" value="1"/>
</dbReference>
<dbReference type="Pfam" id="PF00440">
    <property type="entry name" value="TetR_N"/>
    <property type="match status" value="1"/>
</dbReference>
<dbReference type="InterPro" id="IPR001647">
    <property type="entry name" value="HTH_TetR"/>
</dbReference>
<keyword evidence="1 2" id="KW-0238">DNA-binding</keyword>
<accession>A0ABT9PAL8</accession>
<dbReference type="PROSITE" id="PS50977">
    <property type="entry name" value="HTH_TETR_2"/>
    <property type="match status" value="1"/>
</dbReference>